<dbReference type="PRINTS" id="PR00081">
    <property type="entry name" value="GDHRDH"/>
</dbReference>
<evidence type="ECO:0000256" key="2">
    <source>
        <dbReference type="RuleBase" id="RU000363"/>
    </source>
</evidence>
<dbReference type="SUPFAM" id="SSF51735">
    <property type="entry name" value="NAD(P)-binding Rossmann-fold domains"/>
    <property type="match status" value="1"/>
</dbReference>
<dbReference type="InterPro" id="IPR050259">
    <property type="entry name" value="SDR"/>
</dbReference>
<dbReference type="RefSeq" id="WP_145857407.1">
    <property type="nucleotide sequence ID" value="NZ_RPFW01000005.1"/>
</dbReference>
<dbReference type="InterPro" id="IPR002347">
    <property type="entry name" value="SDR_fam"/>
</dbReference>
<dbReference type="Pfam" id="PF00106">
    <property type="entry name" value="adh_short"/>
    <property type="match status" value="1"/>
</dbReference>
<protein>
    <submittedName>
        <fullName evidence="3">SDR family NAD(P)-dependent oxidoreductase</fullName>
    </submittedName>
</protein>
<dbReference type="PRINTS" id="PR00080">
    <property type="entry name" value="SDRFAMILY"/>
</dbReference>
<dbReference type="OrthoDB" id="63584at2"/>
<dbReference type="PANTHER" id="PTHR42879">
    <property type="entry name" value="3-OXOACYL-(ACYL-CARRIER-PROTEIN) REDUCTASE"/>
    <property type="match status" value="1"/>
</dbReference>
<dbReference type="EMBL" id="RPFW01000005">
    <property type="protein sequence ID" value="TVZ02420.1"/>
    <property type="molecule type" value="Genomic_DNA"/>
</dbReference>
<evidence type="ECO:0000256" key="1">
    <source>
        <dbReference type="ARBA" id="ARBA00006484"/>
    </source>
</evidence>
<proteinExistence type="inferred from homology"/>
<dbReference type="AlphaFoldDB" id="A0A6P2BTV5"/>
<evidence type="ECO:0000313" key="4">
    <source>
        <dbReference type="Proteomes" id="UP000460272"/>
    </source>
</evidence>
<dbReference type="Gene3D" id="3.40.50.720">
    <property type="entry name" value="NAD(P)-binding Rossmann-like Domain"/>
    <property type="match status" value="1"/>
</dbReference>
<evidence type="ECO:0000313" key="3">
    <source>
        <dbReference type="EMBL" id="TVZ02420.1"/>
    </source>
</evidence>
<dbReference type="Proteomes" id="UP000460272">
    <property type="component" value="Unassembled WGS sequence"/>
</dbReference>
<reference evidence="3 4" key="1">
    <citation type="submission" date="2018-11" db="EMBL/GenBank/DDBJ databases">
        <title>Trebonia kvetii gen.nov., sp.nov., a novel acidophilic actinobacterium, and proposal of the new actinobacterial family Treboniaceae fam. nov.</title>
        <authorList>
            <person name="Rapoport D."/>
            <person name="Sagova-Mareckova M."/>
            <person name="Sedlacek I."/>
            <person name="Provaznik J."/>
            <person name="Kralova S."/>
            <person name="Pavlinic D."/>
            <person name="Benes V."/>
            <person name="Kopecky J."/>
        </authorList>
    </citation>
    <scope>NUCLEOTIDE SEQUENCE [LARGE SCALE GENOMIC DNA]</scope>
    <source>
        <strain evidence="3 4">15Tr583</strain>
    </source>
</reference>
<keyword evidence="4" id="KW-1185">Reference proteome</keyword>
<organism evidence="3 4">
    <name type="scientific">Trebonia kvetii</name>
    <dbReference type="NCBI Taxonomy" id="2480626"/>
    <lineage>
        <taxon>Bacteria</taxon>
        <taxon>Bacillati</taxon>
        <taxon>Actinomycetota</taxon>
        <taxon>Actinomycetes</taxon>
        <taxon>Streptosporangiales</taxon>
        <taxon>Treboniaceae</taxon>
        <taxon>Trebonia</taxon>
    </lineage>
</organism>
<accession>A0A6P2BTV5</accession>
<comment type="similarity">
    <text evidence="1 2">Belongs to the short-chain dehydrogenases/reductases (SDR) family.</text>
</comment>
<dbReference type="InterPro" id="IPR036291">
    <property type="entry name" value="NAD(P)-bd_dom_sf"/>
</dbReference>
<comment type="caution">
    <text evidence="3">The sequence shown here is derived from an EMBL/GenBank/DDBJ whole genome shotgun (WGS) entry which is preliminary data.</text>
</comment>
<gene>
    <name evidence="3" type="ORF">EAS64_26850</name>
</gene>
<sequence>MERQNEAGLSGKVAIVTGSSRGIGKRTALALARRGARLVVTARTVEESGGELPGTIGQTVKEIESLGGEAVAVAADLSDEGHLERIARTAIDRFGGVDILVNNAAVTVGYNWSAPLLEMPRADWLHHFAVNVHAPFTLAQLVVPSMAARGGGRILNVTTGSAEAHRLIEEPSPASSVRYYHGDETGGIPAPGASMNIPALWSPAYFASKRALDRMSNVLAPQLVAKNVFIMGVMPGWVATESAEANTELGERQDAKMVSMDVPARVLAYFAACENPLEYTGRVFFAERELTELGLETDD</sequence>
<name>A0A6P2BTV5_9ACTN</name>